<dbReference type="FunFam" id="3.20.10.10:FF:000002">
    <property type="entry name" value="D-alanine aminotransferase"/>
    <property type="match status" value="1"/>
</dbReference>
<dbReference type="SUPFAM" id="SSF56752">
    <property type="entry name" value="D-aminoacid aminotransferase-like PLP-dependent enzymes"/>
    <property type="match status" value="1"/>
</dbReference>
<dbReference type="GO" id="GO:0052656">
    <property type="term" value="F:L-isoleucine-2-oxoglutarate transaminase activity"/>
    <property type="evidence" value="ECO:0007669"/>
    <property type="project" value="RHEA"/>
</dbReference>
<organism evidence="13 14">
    <name type="scientific">candidate division WS5 bacterium</name>
    <dbReference type="NCBI Taxonomy" id="2093353"/>
    <lineage>
        <taxon>Bacteria</taxon>
        <taxon>candidate division WS5</taxon>
    </lineage>
</organism>
<dbReference type="GO" id="GO:0009097">
    <property type="term" value="P:isoleucine biosynthetic process"/>
    <property type="evidence" value="ECO:0007669"/>
    <property type="project" value="UniProtKB-UniPathway"/>
</dbReference>
<dbReference type="NCBIfam" id="TIGR01122">
    <property type="entry name" value="ilvE_I"/>
    <property type="match status" value="1"/>
</dbReference>
<comment type="pathway">
    <text evidence="4 12">Amino-acid biosynthesis; L-leucine biosynthesis; L-leucine from 3-methyl-2-oxobutanoate: step 4/4.</text>
</comment>
<keyword evidence="12" id="KW-0100">Branched-chain amino acid biosynthesis</keyword>
<dbReference type="AlphaFoldDB" id="A0A419DAG7"/>
<dbReference type="InterPro" id="IPR043132">
    <property type="entry name" value="BCAT-like_C"/>
</dbReference>
<sequence length="306" mass="34353">MQKLADYIWMDGEFVPFEESKIHILNHSLHYGSGVFEGIRCYDTSRGPAVFRLDDHVKRLFKSAKVMKMDSRLRGNDGWGEKETIEAILETIKKNNLKECYIRPLIFYGGKMGLDPADADISVMIAVWPWGKYLAKDAVSVEISDFTRIHPKSSVMEAKISGHYTNSILASTHAKRNGFDEALLLDYKGNIAEGPGENIFFVKGQALTTPKKGSILPGITRDTIIQISKSLGFETIEKDIKPEEIKDFDEAFFVGTAVEVNAIGQINNTKYADGGEGRATKQIKGLYLDIVHGKKDKYEKWLSHVK</sequence>
<keyword evidence="6 12" id="KW-0032">Aminotransferase</keyword>
<evidence type="ECO:0000256" key="5">
    <source>
        <dbReference type="ARBA" id="ARBA00009320"/>
    </source>
</evidence>
<comment type="function">
    <text evidence="12">Acts on leucine, isoleucine and valine.</text>
</comment>
<dbReference type="Pfam" id="PF01063">
    <property type="entry name" value="Aminotran_4"/>
    <property type="match status" value="1"/>
</dbReference>
<protein>
    <recommendedName>
        <fullName evidence="12">Branched-chain-amino-acid aminotransferase</fullName>
        <shortName evidence="12">BCAT</shortName>
        <ecNumber evidence="12">2.6.1.42</ecNumber>
    </recommendedName>
</protein>
<comment type="similarity">
    <text evidence="5 12">Belongs to the class-IV pyridoxal-phosphate-dependent aminotransferase family.</text>
</comment>
<proteinExistence type="inferred from homology"/>
<dbReference type="EC" id="2.6.1.42" evidence="12"/>
<gene>
    <name evidence="12" type="primary">ilvE</name>
    <name evidence="13" type="ORF">C4544_06840</name>
</gene>
<keyword evidence="8 12" id="KW-0663">Pyridoxal phosphate</keyword>
<evidence type="ECO:0000256" key="12">
    <source>
        <dbReference type="RuleBase" id="RU364094"/>
    </source>
</evidence>
<evidence type="ECO:0000256" key="1">
    <source>
        <dbReference type="ARBA" id="ARBA00001933"/>
    </source>
</evidence>
<dbReference type="InterPro" id="IPR043131">
    <property type="entry name" value="BCAT-like_N"/>
</dbReference>
<dbReference type="InterPro" id="IPR001544">
    <property type="entry name" value="Aminotrans_IV"/>
</dbReference>
<comment type="pathway">
    <text evidence="2 12">Amino-acid biosynthesis; L-isoleucine biosynthesis; L-isoleucine from 2-oxobutanoate: step 4/4.</text>
</comment>
<dbReference type="GO" id="GO:0009099">
    <property type="term" value="P:L-valine biosynthetic process"/>
    <property type="evidence" value="ECO:0007669"/>
    <property type="project" value="UniProtKB-UniPathway"/>
</dbReference>
<dbReference type="Gene3D" id="3.20.10.10">
    <property type="entry name" value="D-amino Acid Aminotransferase, subunit A, domain 2"/>
    <property type="match status" value="1"/>
</dbReference>
<dbReference type="GO" id="GO:0052654">
    <property type="term" value="F:L-leucine-2-oxoglutarate transaminase activity"/>
    <property type="evidence" value="ECO:0007669"/>
    <property type="project" value="RHEA"/>
</dbReference>
<evidence type="ECO:0000313" key="14">
    <source>
        <dbReference type="Proteomes" id="UP000285655"/>
    </source>
</evidence>
<dbReference type="UniPathway" id="UPA00047">
    <property type="reaction ID" value="UER00058"/>
</dbReference>
<dbReference type="PANTHER" id="PTHR42825:SF2">
    <property type="entry name" value="BRANCHED-CHAIN-AMINO-ACID AMINOTRANSFERASE 3, CHLOROPLASTIC-RELATED"/>
    <property type="match status" value="1"/>
</dbReference>
<dbReference type="UniPathway" id="UPA00049">
    <property type="reaction ID" value="UER00062"/>
</dbReference>
<evidence type="ECO:0000256" key="6">
    <source>
        <dbReference type="ARBA" id="ARBA00022576"/>
    </source>
</evidence>
<dbReference type="Gene3D" id="3.30.470.10">
    <property type="match status" value="1"/>
</dbReference>
<evidence type="ECO:0000256" key="2">
    <source>
        <dbReference type="ARBA" id="ARBA00004824"/>
    </source>
</evidence>
<dbReference type="EMBL" id="QZJW01000055">
    <property type="protein sequence ID" value="RJO60052.1"/>
    <property type="molecule type" value="Genomic_DNA"/>
</dbReference>
<evidence type="ECO:0000256" key="4">
    <source>
        <dbReference type="ARBA" id="ARBA00005072"/>
    </source>
</evidence>
<comment type="catalytic activity">
    <reaction evidence="10 12">
        <text>L-isoleucine + 2-oxoglutarate = (S)-3-methyl-2-oxopentanoate + L-glutamate</text>
        <dbReference type="Rhea" id="RHEA:24801"/>
        <dbReference type="ChEBI" id="CHEBI:16810"/>
        <dbReference type="ChEBI" id="CHEBI:29985"/>
        <dbReference type="ChEBI" id="CHEBI:35146"/>
        <dbReference type="ChEBI" id="CHEBI:58045"/>
        <dbReference type="EC" id="2.6.1.42"/>
    </reaction>
</comment>
<dbReference type="PANTHER" id="PTHR42825">
    <property type="entry name" value="AMINO ACID AMINOTRANSFERASE"/>
    <property type="match status" value="1"/>
</dbReference>
<evidence type="ECO:0000313" key="13">
    <source>
        <dbReference type="EMBL" id="RJO60052.1"/>
    </source>
</evidence>
<evidence type="ECO:0000256" key="11">
    <source>
        <dbReference type="ARBA" id="ARBA00049229"/>
    </source>
</evidence>
<evidence type="ECO:0000256" key="3">
    <source>
        <dbReference type="ARBA" id="ARBA00004931"/>
    </source>
</evidence>
<dbReference type="InterPro" id="IPR036038">
    <property type="entry name" value="Aminotransferase-like"/>
</dbReference>
<comment type="cofactor">
    <cofactor evidence="1 12">
        <name>pyridoxal 5'-phosphate</name>
        <dbReference type="ChEBI" id="CHEBI:597326"/>
    </cofactor>
</comment>
<dbReference type="GO" id="GO:0052655">
    <property type="term" value="F:L-valine-2-oxoglutarate transaminase activity"/>
    <property type="evidence" value="ECO:0007669"/>
    <property type="project" value="RHEA"/>
</dbReference>
<comment type="catalytic activity">
    <reaction evidence="11 12">
        <text>L-leucine + 2-oxoglutarate = 4-methyl-2-oxopentanoate + L-glutamate</text>
        <dbReference type="Rhea" id="RHEA:18321"/>
        <dbReference type="ChEBI" id="CHEBI:16810"/>
        <dbReference type="ChEBI" id="CHEBI:17865"/>
        <dbReference type="ChEBI" id="CHEBI:29985"/>
        <dbReference type="ChEBI" id="CHEBI:57427"/>
        <dbReference type="EC" id="2.6.1.42"/>
    </reaction>
</comment>
<dbReference type="Proteomes" id="UP000285655">
    <property type="component" value="Unassembled WGS sequence"/>
</dbReference>
<accession>A0A419DAG7</accession>
<dbReference type="InterPro" id="IPR005785">
    <property type="entry name" value="B_amino_transI"/>
</dbReference>
<evidence type="ECO:0000256" key="9">
    <source>
        <dbReference type="ARBA" id="ARBA00048212"/>
    </source>
</evidence>
<comment type="caution">
    <text evidence="13">The sequence shown here is derived from an EMBL/GenBank/DDBJ whole genome shotgun (WGS) entry which is preliminary data.</text>
</comment>
<dbReference type="NCBIfam" id="NF005146">
    <property type="entry name" value="PRK06606.1"/>
    <property type="match status" value="1"/>
</dbReference>
<evidence type="ECO:0000256" key="8">
    <source>
        <dbReference type="ARBA" id="ARBA00022898"/>
    </source>
</evidence>
<evidence type="ECO:0000256" key="7">
    <source>
        <dbReference type="ARBA" id="ARBA00022679"/>
    </source>
</evidence>
<keyword evidence="12" id="KW-0028">Amino-acid biosynthesis</keyword>
<comment type="pathway">
    <text evidence="3 12">Amino-acid biosynthesis; L-valine biosynthesis; L-valine from pyruvate: step 4/4.</text>
</comment>
<dbReference type="InterPro" id="IPR033939">
    <property type="entry name" value="BCAT_family"/>
</dbReference>
<name>A0A419DAG7_9BACT</name>
<keyword evidence="7 12" id="KW-0808">Transferase</keyword>
<dbReference type="UniPathway" id="UPA00048">
    <property type="reaction ID" value="UER00073"/>
</dbReference>
<reference evidence="13 14" key="1">
    <citation type="journal article" date="2017" name="ISME J.">
        <title>Energy and carbon metabolisms in a deep terrestrial subsurface fluid microbial community.</title>
        <authorList>
            <person name="Momper L."/>
            <person name="Jungbluth S.P."/>
            <person name="Lee M.D."/>
            <person name="Amend J.P."/>
        </authorList>
    </citation>
    <scope>NUCLEOTIDE SEQUENCE [LARGE SCALE GENOMIC DNA]</scope>
    <source>
        <strain evidence="13">SURF_29</strain>
    </source>
</reference>
<comment type="catalytic activity">
    <reaction evidence="9 12">
        <text>L-valine + 2-oxoglutarate = 3-methyl-2-oxobutanoate + L-glutamate</text>
        <dbReference type="Rhea" id="RHEA:24813"/>
        <dbReference type="ChEBI" id="CHEBI:11851"/>
        <dbReference type="ChEBI" id="CHEBI:16810"/>
        <dbReference type="ChEBI" id="CHEBI:29985"/>
        <dbReference type="ChEBI" id="CHEBI:57762"/>
        <dbReference type="EC" id="2.6.1.42"/>
    </reaction>
</comment>
<dbReference type="InterPro" id="IPR005786">
    <property type="entry name" value="B_amino_transII"/>
</dbReference>
<dbReference type="GO" id="GO:0009098">
    <property type="term" value="P:L-leucine biosynthetic process"/>
    <property type="evidence" value="ECO:0007669"/>
    <property type="project" value="UniProtKB-UniPathway"/>
</dbReference>
<dbReference type="CDD" id="cd01557">
    <property type="entry name" value="BCAT_beta_family"/>
    <property type="match status" value="1"/>
</dbReference>
<evidence type="ECO:0000256" key="10">
    <source>
        <dbReference type="ARBA" id="ARBA00048798"/>
    </source>
</evidence>